<dbReference type="AlphaFoldDB" id="A0AAW2TCW0"/>
<reference evidence="2" key="1">
    <citation type="submission" date="2020-06" db="EMBL/GenBank/DDBJ databases">
        <authorList>
            <person name="Li T."/>
            <person name="Hu X."/>
            <person name="Zhang T."/>
            <person name="Song X."/>
            <person name="Zhang H."/>
            <person name="Dai N."/>
            <person name="Sheng W."/>
            <person name="Hou X."/>
            <person name="Wei L."/>
        </authorList>
    </citation>
    <scope>NUCLEOTIDE SEQUENCE</scope>
    <source>
        <strain evidence="2">KEN1</strain>
        <tissue evidence="2">Leaf</tissue>
    </source>
</reference>
<accession>A0AAW2TCW0</accession>
<evidence type="ECO:0000313" key="2">
    <source>
        <dbReference type="EMBL" id="KAL0402274.1"/>
    </source>
</evidence>
<name>A0AAW2TCW0_9LAMI</name>
<comment type="caution">
    <text evidence="2">The sequence shown here is derived from an EMBL/GenBank/DDBJ whole genome shotgun (WGS) entry which is preliminary data.</text>
</comment>
<feature type="region of interest" description="Disordered" evidence="1">
    <location>
        <begin position="1"/>
        <end position="56"/>
    </location>
</feature>
<organism evidence="2">
    <name type="scientific">Sesamum latifolium</name>
    <dbReference type="NCBI Taxonomy" id="2727402"/>
    <lineage>
        <taxon>Eukaryota</taxon>
        <taxon>Viridiplantae</taxon>
        <taxon>Streptophyta</taxon>
        <taxon>Embryophyta</taxon>
        <taxon>Tracheophyta</taxon>
        <taxon>Spermatophyta</taxon>
        <taxon>Magnoliopsida</taxon>
        <taxon>eudicotyledons</taxon>
        <taxon>Gunneridae</taxon>
        <taxon>Pentapetalae</taxon>
        <taxon>asterids</taxon>
        <taxon>lamiids</taxon>
        <taxon>Lamiales</taxon>
        <taxon>Pedaliaceae</taxon>
        <taxon>Sesamum</taxon>
    </lineage>
</organism>
<sequence length="96" mass="10779">MSASFNVTDLSPFYADANSDSRSNPSKEEGNDRNHQKLPTQRKEDPLKINGGPIKRARTKKINQVLMILIDEANGTMREETSKEHLVMNILQVDGP</sequence>
<gene>
    <name evidence="2" type="ORF">Slati_4257300</name>
</gene>
<proteinExistence type="predicted"/>
<reference evidence="2" key="2">
    <citation type="journal article" date="2024" name="Plant">
        <title>Genomic evolution and insights into agronomic trait innovations of Sesamum species.</title>
        <authorList>
            <person name="Miao H."/>
            <person name="Wang L."/>
            <person name="Qu L."/>
            <person name="Liu H."/>
            <person name="Sun Y."/>
            <person name="Le M."/>
            <person name="Wang Q."/>
            <person name="Wei S."/>
            <person name="Zheng Y."/>
            <person name="Lin W."/>
            <person name="Duan Y."/>
            <person name="Cao H."/>
            <person name="Xiong S."/>
            <person name="Wang X."/>
            <person name="Wei L."/>
            <person name="Li C."/>
            <person name="Ma Q."/>
            <person name="Ju M."/>
            <person name="Zhao R."/>
            <person name="Li G."/>
            <person name="Mu C."/>
            <person name="Tian Q."/>
            <person name="Mei H."/>
            <person name="Zhang T."/>
            <person name="Gao T."/>
            <person name="Zhang H."/>
        </authorList>
    </citation>
    <scope>NUCLEOTIDE SEQUENCE</scope>
    <source>
        <strain evidence="2">KEN1</strain>
    </source>
</reference>
<protein>
    <submittedName>
        <fullName evidence="2">Uncharacterized protein</fullName>
    </submittedName>
</protein>
<dbReference type="EMBL" id="JACGWN010000015">
    <property type="protein sequence ID" value="KAL0402274.1"/>
    <property type="molecule type" value="Genomic_DNA"/>
</dbReference>
<feature type="compositionally biased region" description="Basic and acidic residues" evidence="1">
    <location>
        <begin position="25"/>
        <end position="47"/>
    </location>
</feature>
<evidence type="ECO:0000256" key="1">
    <source>
        <dbReference type="SAM" id="MobiDB-lite"/>
    </source>
</evidence>